<evidence type="ECO:0000313" key="2">
    <source>
        <dbReference type="Proteomes" id="UP000197138"/>
    </source>
</evidence>
<organism evidence="1 2">
    <name type="scientific">Punica granatum</name>
    <name type="common">Pomegranate</name>
    <dbReference type="NCBI Taxonomy" id="22663"/>
    <lineage>
        <taxon>Eukaryota</taxon>
        <taxon>Viridiplantae</taxon>
        <taxon>Streptophyta</taxon>
        <taxon>Embryophyta</taxon>
        <taxon>Tracheophyta</taxon>
        <taxon>Spermatophyta</taxon>
        <taxon>Magnoliopsida</taxon>
        <taxon>eudicotyledons</taxon>
        <taxon>Gunneridae</taxon>
        <taxon>Pentapetalae</taxon>
        <taxon>rosids</taxon>
        <taxon>malvids</taxon>
        <taxon>Myrtales</taxon>
        <taxon>Lythraceae</taxon>
        <taxon>Punica</taxon>
    </lineage>
</organism>
<dbReference type="PANTHER" id="PTHR46477">
    <property type="entry name" value="CYSTEINE/HISTIDINE-RICH C1 DOMAIN FAMILY PROTEIN"/>
    <property type="match status" value="1"/>
</dbReference>
<reference evidence="2" key="1">
    <citation type="journal article" date="2017" name="Plant J.">
        <title>The pomegranate (Punica granatum L.) genome and the genomics of punicalagin biosynthesis.</title>
        <authorList>
            <person name="Qin G."/>
            <person name="Xu C."/>
            <person name="Ming R."/>
            <person name="Tang H."/>
            <person name="Guyot R."/>
            <person name="Kramer E.M."/>
            <person name="Hu Y."/>
            <person name="Yi X."/>
            <person name="Qi Y."/>
            <person name="Xu X."/>
            <person name="Gao Z."/>
            <person name="Pan H."/>
            <person name="Jian J."/>
            <person name="Tian Y."/>
            <person name="Yue Z."/>
            <person name="Xu Y."/>
        </authorList>
    </citation>
    <scope>NUCLEOTIDE SEQUENCE [LARGE SCALE GENOMIC DNA]</scope>
    <source>
        <strain evidence="2">cv. Dabenzi</strain>
    </source>
</reference>
<proteinExistence type="predicted"/>
<accession>A0A218WGW8</accession>
<comment type="caution">
    <text evidence="1">The sequence shown here is derived from an EMBL/GenBank/DDBJ whole genome shotgun (WGS) entry which is preliminary data.</text>
</comment>
<protein>
    <recommendedName>
        <fullName evidence="3">Phorbol-ester/DAG-type domain-containing protein</fullName>
    </recommendedName>
</protein>
<gene>
    <name evidence="1" type="ORF">CDL15_Pgr002268</name>
</gene>
<evidence type="ECO:0000313" key="1">
    <source>
        <dbReference type="EMBL" id="OWM71793.1"/>
    </source>
</evidence>
<dbReference type="EMBL" id="MTKT01004319">
    <property type="protein sequence ID" value="OWM71793.1"/>
    <property type="molecule type" value="Genomic_DNA"/>
</dbReference>
<dbReference type="PANTHER" id="PTHR46477:SF5">
    <property type="entry name" value="PHORBOL-ESTER_DAG-TYPE DOMAIN-CONTAINING PROTEIN"/>
    <property type="match status" value="1"/>
</dbReference>
<dbReference type="Proteomes" id="UP000197138">
    <property type="component" value="Unassembled WGS sequence"/>
</dbReference>
<evidence type="ECO:0008006" key="3">
    <source>
        <dbReference type="Google" id="ProtNLM"/>
    </source>
</evidence>
<dbReference type="AlphaFoldDB" id="A0A218WGW8"/>
<name>A0A218WGW8_PUNGR</name>
<sequence>MATDSVPNPAARHPCEFKLKKYQTVFTCYICMVESYDTERYRCDHCDRARHKGCFRLRDAIQLKDAPDGIFKGWGRFELKPTPQTEPDSKNKKWAAYCVVCGMHIKYYSYHYRHSKDKKDVNMHPCCAALIGHDDEVKPLPYDLQLRENNSCFWCGSNRPQGASKVGPTKFFCWSYQLRDGKNNRIHVHCYSEMVIQALRIVQSDDNIDDDGRIRIILKPRGNQDANKLVETAITTALELVLGDPIEILLSWLVE</sequence>